<keyword evidence="4" id="KW-1185">Reference proteome</keyword>
<dbReference type="OrthoDB" id="9812968at2"/>
<dbReference type="InterPro" id="IPR011856">
    <property type="entry name" value="tRNA_endonuc-like_dom_sf"/>
</dbReference>
<dbReference type="AlphaFoldDB" id="A0A2R8AEZ6"/>
<dbReference type="PANTHER" id="PTHR34039">
    <property type="entry name" value="UPF0102 PROTEIN YRAN"/>
    <property type="match status" value="1"/>
</dbReference>
<name>A0A2R8AEZ6_9RHOB</name>
<comment type="similarity">
    <text evidence="1 2">Belongs to the UPF0102 family.</text>
</comment>
<evidence type="ECO:0000313" key="3">
    <source>
        <dbReference type="EMBL" id="SPF30757.1"/>
    </source>
</evidence>
<dbReference type="SUPFAM" id="SSF52980">
    <property type="entry name" value="Restriction endonuclease-like"/>
    <property type="match status" value="1"/>
</dbReference>
<dbReference type="InterPro" id="IPR011335">
    <property type="entry name" value="Restrct_endonuc-II-like"/>
</dbReference>
<dbReference type="Gene3D" id="3.40.1350.10">
    <property type="match status" value="1"/>
</dbReference>
<accession>A0A2R8AEZ6</accession>
<dbReference type="PANTHER" id="PTHR34039:SF1">
    <property type="entry name" value="UPF0102 PROTEIN YRAN"/>
    <property type="match status" value="1"/>
</dbReference>
<evidence type="ECO:0000256" key="1">
    <source>
        <dbReference type="ARBA" id="ARBA00006738"/>
    </source>
</evidence>
<dbReference type="Proteomes" id="UP000244932">
    <property type="component" value="Unassembled WGS sequence"/>
</dbReference>
<dbReference type="RefSeq" id="WP_108783464.1">
    <property type="nucleotide sequence ID" value="NZ_OMKW01000004.1"/>
</dbReference>
<dbReference type="GO" id="GO:0003676">
    <property type="term" value="F:nucleic acid binding"/>
    <property type="evidence" value="ECO:0007669"/>
    <property type="project" value="InterPro"/>
</dbReference>
<dbReference type="InterPro" id="IPR003509">
    <property type="entry name" value="UPF0102_YraN-like"/>
</dbReference>
<dbReference type="HAMAP" id="MF_00048">
    <property type="entry name" value="UPF0102"/>
    <property type="match status" value="1"/>
</dbReference>
<gene>
    <name evidence="3" type="ORF">POI8812_03100</name>
</gene>
<dbReference type="Pfam" id="PF02021">
    <property type="entry name" value="UPF0102"/>
    <property type="match status" value="1"/>
</dbReference>
<proteinExistence type="inferred from homology"/>
<protein>
    <recommendedName>
        <fullName evidence="2">UPF0102 protein POI8812_03100</fullName>
    </recommendedName>
</protein>
<sequence>MSFHSRQLDFFAALDRPQPKPIVEPSHRTTRGKCAYQTGLTAEDTAARLYENRGYRVIARRWRGPRDHGGSDIDLVVSKGPTTVFVEVKARRSLEEAAHSVMPRQWSRLERAAESYMLMHGMGTNADIRFDVVLLDRHGATQIIENAQPF</sequence>
<reference evidence="3 4" key="1">
    <citation type="submission" date="2018-03" db="EMBL/GenBank/DDBJ databases">
        <authorList>
            <person name="Keele B.F."/>
        </authorList>
    </citation>
    <scope>NUCLEOTIDE SEQUENCE [LARGE SCALE GENOMIC DNA]</scope>
    <source>
        <strain evidence="3 4">CeCT 8812</strain>
    </source>
</reference>
<organism evidence="3 4">
    <name type="scientific">Pontivivens insulae</name>
    <dbReference type="NCBI Taxonomy" id="1639689"/>
    <lineage>
        <taxon>Bacteria</taxon>
        <taxon>Pseudomonadati</taxon>
        <taxon>Pseudomonadota</taxon>
        <taxon>Alphaproteobacteria</taxon>
        <taxon>Rhodobacterales</taxon>
        <taxon>Paracoccaceae</taxon>
        <taxon>Pontivivens</taxon>
    </lineage>
</organism>
<evidence type="ECO:0000313" key="4">
    <source>
        <dbReference type="Proteomes" id="UP000244932"/>
    </source>
</evidence>
<dbReference type="EMBL" id="OMKW01000004">
    <property type="protein sequence ID" value="SPF30757.1"/>
    <property type="molecule type" value="Genomic_DNA"/>
</dbReference>
<evidence type="ECO:0000256" key="2">
    <source>
        <dbReference type="HAMAP-Rule" id="MF_00048"/>
    </source>
</evidence>